<dbReference type="PANTHER" id="PTHR34106:SF5">
    <property type="entry name" value="GLYCOSIDASE"/>
    <property type="match status" value="1"/>
</dbReference>
<keyword evidence="4" id="KW-0326">Glycosidase</keyword>
<keyword evidence="4" id="KW-0378">Hydrolase</keyword>
<dbReference type="PANTHER" id="PTHR34106">
    <property type="entry name" value="GLYCOSIDASE"/>
    <property type="match status" value="1"/>
</dbReference>
<evidence type="ECO:0000256" key="1">
    <source>
        <dbReference type="ARBA" id="ARBA00022676"/>
    </source>
</evidence>
<keyword evidence="1" id="KW-0328">Glycosyltransferase</keyword>
<reference evidence="4" key="1">
    <citation type="journal article" date="2014" name="Int. J. Syst. Evol. Microbiol.">
        <title>Complete genome sequence of Corynebacterium casei LMG S-19264T (=DSM 44701T), isolated from a smear-ripened cheese.</title>
        <authorList>
            <consortium name="US DOE Joint Genome Institute (JGI-PGF)"/>
            <person name="Walter F."/>
            <person name="Albersmeier A."/>
            <person name="Kalinowski J."/>
            <person name="Ruckert C."/>
        </authorList>
    </citation>
    <scope>NUCLEOTIDE SEQUENCE</scope>
    <source>
        <strain evidence="4">CGMCC 4.7299</strain>
    </source>
</reference>
<dbReference type="AlphaFoldDB" id="A0A8J3BZ52"/>
<reference evidence="4" key="2">
    <citation type="submission" date="2020-09" db="EMBL/GenBank/DDBJ databases">
        <authorList>
            <person name="Sun Q."/>
            <person name="Zhou Y."/>
        </authorList>
    </citation>
    <scope>NUCLEOTIDE SEQUENCE</scope>
    <source>
        <strain evidence="4">CGMCC 4.7299</strain>
    </source>
</reference>
<sequence length="368" mass="40043">MTQANQISPLSTVPYRLRRIGTVMRPEPGNALEVEGVLNPGTAWGPDGHLYLFPRLVAQGNVSRIGRARVMVENGVPVGVERLGVVLSPDEGWEHGRQNAGVEDPRITFVEPLGMHVMTYIAYGPLGPCPALAVSSDTVAWQRLGPIRFAYQPELDTDLNLFPNKDVVFFPEAVPGPDGQLALALLHRPMWDLDWLRPGEGAPAPAGIEDVRPSIWIGYVGLDEVLRDLSALTYVRGSKLLATPEMPFEESKIGGGPAPLRVPEGWLVLHHGVTGADVKGFELAYGACYTAGAMLLDPNDPSRVLTRTPEPLLVPETDEELQGTLGNVVFPTAVEEIEGRTFVFYGMADSQIGVAELERRADTPMERM</sequence>
<dbReference type="GO" id="GO:0016757">
    <property type="term" value="F:glycosyltransferase activity"/>
    <property type="evidence" value="ECO:0007669"/>
    <property type="project" value="UniProtKB-KW"/>
</dbReference>
<dbReference type="Gene3D" id="2.115.10.20">
    <property type="entry name" value="Glycosyl hydrolase domain, family 43"/>
    <property type="match status" value="1"/>
</dbReference>
<protein>
    <submittedName>
        <fullName evidence="4">Glycosidase</fullName>
    </submittedName>
</protein>
<dbReference type="EMBL" id="BMMX01000012">
    <property type="protein sequence ID" value="GGK94953.1"/>
    <property type="molecule type" value="Genomic_DNA"/>
</dbReference>
<evidence type="ECO:0000256" key="3">
    <source>
        <dbReference type="ARBA" id="ARBA00024356"/>
    </source>
</evidence>
<keyword evidence="5" id="KW-1185">Reference proteome</keyword>
<accession>A0A8J3BZ52</accession>
<dbReference type="Proteomes" id="UP000656042">
    <property type="component" value="Unassembled WGS sequence"/>
</dbReference>
<evidence type="ECO:0000313" key="5">
    <source>
        <dbReference type="Proteomes" id="UP000656042"/>
    </source>
</evidence>
<keyword evidence="2" id="KW-0808">Transferase</keyword>
<dbReference type="SUPFAM" id="SSF75005">
    <property type="entry name" value="Arabinanase/levansucrase/invertase"/>
    <property type="match status" value="1"/>
</dbReference>
<evidence type="ECO:0000313" key="4">
    <source>
        <dbReference type="EMBL" id="GGK94953.1"/>
    </source>
</evidence>
<dbReference type="Pfam" id="PF04041">
    <property type="entry name" value="Glyco_hydro_130"/>
    <property type="match status" value="1"/>
</dbReference>
<name>A0A8J3BZ52_9ACTN</name>
<comment type="caution">
    <text evidence="4">The sequence shown here is derived from an EMBL/GenBank/DDBJ whole genome shotgun (WGS) entry which is preliminary data.</text>
</comment>
<proteinExistence type="inferred from homology"/>
<gene>
    <name evidence="4" type="ORF">GCM10012284_31210</name>
</gene>
<dbReference type="RefSeq" id="WP_189079923.1">
    <property type="nucleotide sequence ID" value="NZ_BMMX01000012.1"/>
</dbReference>
<evidence type="ECO:0000256" key="2">
    <source>
        <dbReference type="ARBA" id="ARBA00022679"/>
    </source>
</evidence>
<dbReference type="InterPro" id="IPR007184">
    <property type="entry name" value="Mannoside_phosphorylase"/>
</dbReference>
<dbReference type="InterPro" id="IPR023296">
    <property type="entry name" value="Glyco_hydro_beta-prop_sf"/>
</dbReference>
<organism evidence="4 5">
    <name type="scientific">Mangrovihabitans endophyticus</name>
    <dbReference type="NCBI Taxonomy" id="1751298"/>
    <lineage>
        <taxon>Bacteria</taxon>
        <taxon>Bacillati</taxon>
        <taxon>Actinomycetota</taxon>
        <taxon>Actinomycetes</taxon>
        <taxon>Micromonosporales</taxon>
        <taxon>Micromonosporaceae</taxon>
        <taxon>Mangrovihabitans</taxon>
    </lineage>
</organism>
<dbReference type="GO" id="GO:0016798">
    <property type="term" value="F:hydrolase activity, acting on glycosyl bonds"/>
    <property type="evidence" value="ECO:0007669"/>
    <property type="project" value="UniProtKB-KW"/>
</dbReference>
<comment type="similarity">
    <text evidence="3">Belongs to the glycosyl hydrolase 130 family.</text>
</comment>